<gene>
    <name evidence="2" type="ORF">ASZ90_001310</name>
</gene>
<dbReference type="NCBIfam" id="NF045723">
    <property type="entry name" value="memb_anch_TmcC"/>
    <property type="match status" value="1"/>
</dbReference>
<evidence type="ECO:0000313" key="2">
    <source>
        <dbReference type="EMBL" id="KUG28799.1"/>
    </source>
</evidence>
<sequence length="234" mass="26264">MPEAPGPATGFLEVPMLELYALAVGPLAWLAFGVFVIGSLARLFSMYSLAKKKDAAFLSYMTWRYSLRSIFHWLIPFGSLGWRENPALTVVTYVFHICLFLVPIFLMSHIVMWDTSFGFTYAALPDGLADGLTVAVMVACLFFAWRRLSLPEVRFVTSTHDWVVLVLVFSTFSTGFLAYHQIGDSLTLTTLHVLCGEAMLIAIPFTRLSHMLFGFFSRGYIGSEFGGVRRAKDW</sequence>
<protein>
    <recommendedName>
        <fullName evidence="3">Nitrate reductase</fullName>
    </recommendedName>
</protein>
<accession>A0A0W8G6N3</accession>
<evidence type="ECO:0000256" key="1">
    <source>
        <dbReference type="SAM" id="Phobius"/>
    </source>
</evidence>
<feature type="transmembrane region" description="Helical" evidence="1">
    <location>
        <begin position="90"/>
        <end position="112"/>
    </location>
</feature>
<dbReference type="AlphaFoldDB" id="A0A0W8G6N3"/>
<keyword evidence="1" id="KW-1133">Transmembrane helix</keyword>
<dbReference type="InterPro" id="IPR036197">
    <property type="entry name" value="NarG-like_sf"/>
</dbReference>
<feature type="transmembrane region" description="Helical" evidence="1">
    <location>
        <begin position="132"/>
        <end position="150"/>
    </location>
</feature>
<feature type="transmembrane region" description="Helical" evidence="1">
    <location>
        <begin position="162"/>
        <end position="182"/>
    </location>
</feature>
<evidence type="ECO:0008006" key="3">
    <source>
        <dbReference type="Google" id="ProtNLM"/>
    </source>
</evidence>
<dbReference type="Gene3D" id="1.20.950.20">
    <property type="entry name" value="Transmembrane di-heme cytochromes, Chain C"/>
    <property type="match status" value="1"/>
</dbReference>
<organism evidence="2">
    <name type="scientific">hydrocarbon metagenome</name>
    <dbReference type="NCBI Taxonomy" id="938273"/>
    <lineage>
        <taxon>unclassified sequences</taxon>
        <taxon>metagenomes</taxon>
        <taxon>ecological metagenomes</taxon>
    </lineage>
</organism>
<dbReference type="EMBL" id="LNQE01000174">
    <property type="protein sequence ID" value="KUG28799.1"/>
    <property type="molecule type" value="Genomic_DNA"/>
</dbReference>
<keyword evidence="1" id="KW-0812">Transmembrane</keyword>
<dbReference type="SUPFAM" id="SSF103501">
    <property type="entry name" value="Respiratory nitrate reductase 1 gamma chain"/>
    <property type="match status" value="1"/>
</dbReference>
<proteinExistence type="predicted"/>
<name>A0A0W8G6N3_9ZZZZ</name>
<reference evidence="2" key="1">
    <citation type="journal article" date="2015" name="Proc. Natl. Acad. Sci. U.S.A.">
        <title>Networks of energetic and metabolic interactions define dynamics in microbial communities.</title>
        <authorList>
            <person name="Embree M."/>
            <person name="Liu J.K."/>
            <person name="Al-Bassam M.M."/>
            <person name="Zengler K."/>
        </authorList>
    </citation>
    <scope>NUCLEOTIDE SEQUENCE</scope>
</reference>
<feature type="transmembrane region" description="Helical" evidence="1">
    <location>
        <begin position="20"/>
        <end position="44"/>
    </location>
</feature>
<keyword evidence="1" id="KW-0472">Membrane</keyword>
<comment type="caution">
    <text evidence="2">The sequence shown here is derived from an EMBL/GenBank/DDBJ whole genome shotgun (WGS) entry which is preliminary data.</text>
</comment>